<dbReference type="GO" id="GO:0006457">
    <property type="term" value="P:protein folding"/>
    <property type="evidence" value="ECO:0007669"/>
    <property type="project" value="InterPro"/>
</dbReference>
<evidence type="ECO:0000256" key="5">
    <source>
        <dbReference type="RuleBase" id="RU004478"/>
    </source>
</evidence>
<dbReference type="InterPro" id="IPR009012">
    <property type="entry name" value="GrpE_head"/>
</dbReference>
<dbReference type="Pfam" id="PF01025">
    <property type="entry name" value="GrpE"/>
    <property type="match status" value="1"/>
</dbReference>
<dbReference type="SUPFAM" id="SSF51064">
    <property type="entry name" value="Head domain of nucleotide exchange factor GrpE"/>
    <property type="match status" value="1"/>
</dbReference>
<evidence type="ECO:0000256" key="2">
    <source>
        <dbReference type="ARBA" id="ARBA00023186"/>
    </source>
</evidence>
<dbReference type="PANTHER" id="PTHR21237:SF23">
    <property type="entry name" value="GRPE PROTEIN HOMOLOG, MITOCHONDRIAL"/>
    <property type="match status" value="1"/>
</dbReference>
<dbReference type="Gene3D" id="2.30.22.10">
    <property type="entry name" value="Head domain of nucleotide exchange factor GrpE"/>
    <property type="match status" value="1"/>
</dbReference>
<comment type="function">
    <text evidence="3 4">Participates actively in the response to hyperosmotic and heat shock by preventing the aggregation of stress-denatured proteins, in association with DnaK and GrpE. It is the nucleotide exchange factor for DnaK and may function as a thermosensor. Unfolded proteins bind initially to DnaJ; upon interaction with the DnaJ-bound protein, DnaK hydrolyzes its bound ATP, resulting in the formation of a stable complex. GrpE releases ADP from DnaK; ATP binding to DnaK triggers the release of the substrate protein, thus completing the reaction cycle. Several rounds of ATP-dependent interactions between DnaJ, DnaK and GrpE are required for fully efficient folding.</text>
</comment>
<comment type="similarity">
    <text evidence="1 3 5">Belongs to the GrpE family.</text>
</comment>
<reference evidence="8" key="1">
    <citation type="submission" date="2011-12" db="EMBL/GenBank/DDBJ databases">
        <title>Complete genome sequence of Streptomyces cattleya strain DSM 46488.</title>
        <authorList>
            <person name="Ou H.-Y."/>
            <person name="Li P."/>
            <person name="Zhao C."/>
            <person name="O'Hagan D."/>
            <person name="Deng Z."/>
        </authorList>
    </citation>
    <scope>NUCLEOTIDE SEQUENCE [LARGE SCALE GENOMIC DNA]</scope>
    <source>
        <strain evidence="8">ATCC 35852 / DSM 46488 / JCM 4925 / NBRC 14057 / NRRL 8057</strain>
    </source>
</reference>
<evidence type="ECO:0000256" key="6">
    <source>
        <dbReference type="SAM" id="MobiDB-lite"/>
    </source>
</evidence>
<keyword evidence="2 3" id="KW-0143">Chaperone</keyword>
<comment type="subcellular location">
    <subcellularLocation>
        <location evidence="3">Cytoplasm</location>
    </subcellularLocation>
</comment>
<keyword evidence="8" id="KW-1185">Reference proteome</keyword>
<evidence type="ECO:0000256" key="3">
    <source>
        <dbReference type="HAMAP-Rule" id="MF_01151"/>
    </source>
</evidence>
<comment type="subunit">
    <text evidence="3">Homodimer.</text>
</comment>
<dbReference type="HOGENOM" id="CLU_057217_4_2_11"/>
<dbReference type="InterPro" id="IPR000740">
    <property type="entry name" value="GrpE"/>
</dbReference>
<dbReference type="HAMAP" id="MF_01151">
    <property type="entry name" value="GrpE"/>
    <property type="match status" value="1"/>
</dbReference>
<accession>G8WVF2</accession>
<dbReference type="GO" id="GO:0005737">
    <property type="term" value="C:cytoplasm"/>
    <property type="evidence" value="ECO:0007669"/>
    <property type="project" value="UniProtKB-SubCell"/>
</dbReference>
<dbReference type="GO" id="GO:0051082">
    <property type="term" value="F:unfolded protein binding"/>
    <property type="evidence" value="ECO:0007669"/>
    <property type="project" value="TreeGrafter"/>
</dbReference>
<dbReference type="STRING" id="1003195.SCATT_51050"/>
<dbReference type="PANTHER" id="PTHR21237">
    <property type="entry name" value="GRPE PROTEIN"/>
    <property type="match status" value="1"/>
</dbReference>
<gene>
    <name evidence="3" type="primary">grpE</name>
    <name evidence="7" type="ordered locus">SCATT_51050</name>
</gene>
<evidence type="ECO:0000313" key="8">
    <source>
        <dbReference type="Proteomes" id="UP000007842"/>
    </source>
</evidence>
<dbReference type="GO" id="GO:0042803">
    <property type="term" value="F:protein homodimerization activity"/>
    <property type="evidence" value="ECO:0007669"/>
    <property type="project" value="InterPro"/>
</dbReference>
<dbReference type="PROSITE" id="PS01071">
    <property type="entry name" value="GRPE"/>
    <property type="match status" value="1"/>
</dbReference>
<keyword evidence="3" id="KW-0963">Cytoplasm</keyword>
<dbReference type="SUPFAM" id="SSF58014">
    <property type="entry name" value="Coiled-coil domain of nucleotide exchange factor GrpE"/>
    <property type="match status" value="1"/>
</dbReference>
<protein>
    <recommendedName>
        <fullName evidence="3 4">Protein GrpE</fullName>
    </recommendedName>
    <alternativeName>
        <fullName evidence="3">HSP-70 cofactor</fullName>
    </alternativeName>
</protein>
<dbReference type="KEGG" id="scy:SCATT_51050"/>
<dbReference type="GO" id="GO:0000774">
    <property type="term" value="F:adenyl-nucleotide exchange factor activity"/>
    <property type="evidence" value="ECO:0007669"/>
    <property type="project" value="InterPro"/>
</dbReference>
<organism evidence="7 8">
    <name type="scientific">Streptantibioticus cattleyicolor (strain ATCC 35852 / DSM 46488 / JCM 4925 / NBRC 14057 / NRRL 8057)</name>
    <name type="common">Streptomyces cattleya</name>
    <dbReference type="NCBI Taxonomy" id="1003195"/>
    <lineage>
        <taxon>Bacteria</taxon>
        <taxon>Bacillati</taxon>
        <taxon>Actinomycetota</taxon>
        <taxon>Actinomycetes</taxon>
        <taxon>Kitasatosporales</taxon>
        <taxon>Streptomycetaceae</taxon>
        <taxon>Streptantibioticus</taxon>
    </lineage>
</organism>
<name>G8WVF2_STREN</name>
<feature type="region of interest" description="Disordered" evidence="6">
    <location>
        <begin position="1"/>
        <end position="39"/>
    </location>
</feature>
<dbReference type="InterPro" id="IPR013805">
    <property type="entry name" value="GrpE_CC"/>
</dbReference>
<dbReference type="Gene3D" id="3.90.20.20">
    <property type="match status" value="1"/>
</dbReference>
<dbReference type="EMBL" id="CP003219">
    <property type="protein sequence ID" value="AEW97476.1"/>
    <property type="molecule type" value="Genomic_DNA"/>
</dbReference>
<keyword evidence="3 4" id="KW-0346">Stress response</keyword>
<dbReference type="eggNOG" id="COG0576">
    <property type="taxonomic scope" value="Bacteria"/>
</dbReference>
<sequence length="186" mass="19746">MPVSTLPDPPAGPRAPVRRPERAAGGGAGASAHAGSEVRRLRAETAELRDRLAERTADLQRVKAEYDNFRKRTRRDRLAVRQVAVANVLRGLLPVLDAVESAREHGEVRGGFATVAEALGTELAALGLEAFGEPGDRFDPAVHEALAHRPSATAEEAVCAEVLRPGYRVGDQLLRPATVTVTGPPG</sequence>
<evidence type="ECO:0000313" key="7">
    <source>
        <dbReference type="EMBL" id="AEW97476.1"/>
    </source>
</evidence>
<dbReference type="PRINTS" id="PR00773">
    <property type="entry name" value="GRPEPROTEIN"/>
</dbReference>
<dbReference type="GO" id="GO:0051087">
    <property type="term" value="F:protein-folding chaperone binding"/>
    <property type="evidence" value="ECO:0007669"/>
    <property type="project" value="InterPro"/>
</dbReference>
<dbReference type="CDD" id="cd00446">
    <property type="entry name" value="GrpE"/>
    <property type="match status" value="1"/>
</dbReference>
<evidence type="ECO:0000256" key="1">
    <source>
        <dbReference type="ARBA" id="ARBA00009054"/>
    </source>
</evidence>
<proteinExistence type="inferred from homology"/>
<dbReference type="Proteomes" id="UP000007842">
    <property type="component" value="Chromosome"/>
</dbReference>
<dbReference type="PATRIC" id="fig|1003195.29.peg.5091"/>
<dbReference type="AlphaFoldDB" id="G8WVF2"/>
<evidence type="ECO:0000256" key="4">
    <source>
        <dbReference type="RuleBase" id="RU000639"/>
    </source>
</evidence>